<protein>
    <submittedName>
        <fullName evidence="1">Uncharacterized protein</fullName>
    </submittedName>
</protein>
<name>A0A4U5MT94_STECR</name>
<accession>A0A4U5MT94</accession>
<reference evidence="1 2" key="2">
    <citation type="journal article" date="2019" name="G3 (Bethesda)">
        <title>Hybrid Assembly of the Genome of the Entomopathogenic Nematode Steinernema carpocapsae Identifies the X-Chromosome.</title>
        <authorList>
            <person name="Serra L."/>
            <person name="Macchietto M."/>
            <person name="Macias-Munoz A."/>
            <person name="McGill C.J."/>
            <person name="Rodriguez I.M."/>
            <person name="Rodriguez B."/>
            <person name="Murad R."/>
            <person name="Mortazavi A."/>
        </authorList>
    </citation>
    <scope>NUCLEOTIDE SEQUENCE [LARGE SCALE GENOMIC DNA]</scope>
    <source>
        <strain evidence="1 2">ALL</strain>
    </source>
</reference>
<proteinExistence type="predicted"/>
<dbReference type="EMBL" id="AZBU02000006">
    <property type="protein sequence ID" value="TKR72653.1"/>
    <property type="molecule type" value="Genomic_DNA"/>
</dbReference>
<sequence length="78" mass="9290">MNLLKSYAKKHVEDPDYTLNLWYLRSAYPHKIQDEPLAVILTKKNEAEIKFQGSGDTLLAQYIRFDSVRIRDYEWRGQ</sequence>
<evidence type="ECO:0000313" key="1">
    <source>
        <dbReference type="EMBL" id="TKR72653.1"/>
    </source>
</evidence>
<gene>
    <name evidence="1" type="ORF">L596_020068</name>
</gene>
<keyword evidence="2" id="KW-1185">Reference proteome</keyword>
<organism evidence="1 2">
    <name type="scientific">Steinernema carpocapsae</name>
    <name type="common">Entomopathogenic nematode</name>
    <dbReference type="NCBI Taxonomy" id="34508"/>
    <lineage>
        <taxon>Eukaryota</taxon>
        <taxon>Metazoa</taxon>
        <taxon>Ecdysozoa</taxon>
        <taxon>Nematoda</taxon>
        <taxon>Chromadorea</taxon>
        <taxon>Rhabditida</taxon>
        <taxon>Tylenchina</taxon>
        <taxon>Panagrolaimomorpha</taxon>
        <taxon>Strongyloidoidea</taxon>
        <taxon>Steinernematidae</taxon>
        <taxon>Steinernema</taxon>
    </lineage>
</organism>
<evidence type="ECO:0000313" key="2">
    <source>
        <dbReference type="Proteomes" id="UP000298663"/>
    </source>
</evidence>
<dbReference type="AlphaFoldDB" id="A0A4U5MT94"/>
<reference evidence="1 2" key="1">
    <citation type="journal article" date="2015" name="Genome Biol.">
        <title>Comparative genomics of Steinernema reveals deeply conserved gene regulatory networks.</title>
        <authorList>
            <person name="Dillman A.R."/>
            <person name="Macchietto M."/>
            <person name="Porter C.F."/>
            <person name="Rogers A."/>
            <person name="Williams B."/>
            <person name="Antoshechkin I."/>
            <person name="Lee M.M."/>
            <person name="Goodwin Z."/>
            <person name="Lu X."/>
            <person name="Lewis E.E."/>
            <person name="Goodrich-Blair H."/>
            <person name="Stock S.P."/>
            <person name="Adams B.J."/>
            <person name="Sternberg P.W."/>
            <person name="Mortazavi A."/>
        </authorList>
    </citation>
    <scope>NUCLEOTIDE SEQUENCE [LARGE SCALE GENOMIC DNA]</scope>
    <source>
        <strain evidence="1 2">ALL</strain>
    </source>
</reference>
<dbReference type="Proteomes" id="UP000298663">
    <property type="component" value="Unassembled WGS sequence"/>
</dbReference>
<comment type="caution">
    <text evidence="1">The sequence shown here is derived from an EMBL/GenBank/DDBJ whole genome shotgun (WGS) entry which is preliminary data.</text>
</comment>